<reference evidence="4 5" key="1">
    <citation type="submission" date="2015-12" db="EMBL/GenBank/DDBJ databases">
        <title>Complete genome of Roseateles depolymerans KCTC 42856.</title>
        <authorList>
            <person name="Kim K.M."/>
        </authorList>
    </citation>
    <scope>NUCLEOTIDE SEQUENCE [LARGE SCALE GENOMIC DNA]</scope>
    <source>
        <strain evidence="4 5">KCTC 42856</strain>
    </source>
</reference>
<proteinExistence type="inferred from homology"/>
<dbReference type="KEGG" id="rdp:RD2015_1989"/>
<dbReference type="PANTHER" id="PTHR30085">
    <property type="entry name" value="AMINO ACID ABC TRANSPORTER PERMEASE"/>
    <property type="match status" value="1"/>
</dbReference>
<evidence type="ECO:0000256" key="1">
    <source>
        <dbReference type="ARBA" id="ARBA00010333"/>
    </source>
</evidence>
<dbReference type="SMART" id="SM00062">
    <property type="entry name" value="PBPb"/>
    <property type="match status" value="1"/>
</dbReference>
<dbReference type="STRING" id="76731.RD2015_1989"/>
<evidence type="ECO:0000313" key="4">
    <source>
        <dbReference type="EMBL" id="ALV06465.1"/>
    </source>
</evidence>
<organism evidence="4 5">
    <name type="scientific">Roseateles depolymerans</name>
    <dbReference type="NCBI Taxonomy" id="76731"/>
    <lineage>
        <taxon>Bacteria</taxon>
        <taxon>Pseudomonadati</taxon>
        <taxon>Pseudomonadota</taxon>
        <taxon>Betaproteobacteria</taxon>
        <taxon>Burkholderiales</taxon>
        <taxon>Sphaerotilaceae</taxon>
        <taxon>Roseateles</taxon>
    </lineage>
</organism>
<dbReference type="Proteomes" id="UP000060699">
    <property type="component" value="Chromosome"/>
</dbReference>
<dbReference type="GO" id="GO:0006865">
    <property type="term" value="P:amino acid transport"/>
    <property type="evidence" value="ECO:0007669"/>
    <property type="project" value="TreeGrafter"/>
</dbReference>
<dbReference type="InterPro" id="IPR001638">
    <property type="entry name" value="Solute-binding_3/MltF_N"/>
</dbReference>
<sequence precursor="true">MRGMCARVRAAGAVTALAVAVVSPALAAPAAPAAPAVKPALAGPTASNALVAPAAAPAAVTAPKGAAPSLRPPEGPTLARIRDTGVIVMGYRPASLPFSYLDAQLKPIGYTVELCDRVIQALRVRLNLPDLEVRRVAVGSATRLPMVTNGTLDLECGITTNTAERARSQAFSLTIFVAETRLMTRNGERVQSLSELRGKPVVSTIGTTSIQHLAAVNEQQQLGIRIVAGLDDPDAFQLLRSGRAEAFLMDDVLLRSLLAQQGAAVSARDYVVSDRGLTVEPYAIGLNRDDPAFKAMVDETLAGLYRSGEIFNIYRRWFEAPLPNSGVNLQLPMSAALRRVIAQPTDSPDPARYR</sequence>
<evidence type="ECO:0000313" key="5">
    <source>
        <dbReference type="Proteomes" id="UP000060699"/>
    </source>
</evidence>
<name>A0A0U2U2E5_9BURK</name>
<dbReference type="Pfam" id="PF00497">
    <property type="entry name" value="SBP_bac_3"/>
    <property type="match status" value="1"/>
</dbReference>
<evidence type="ECO:0000256" key="2">
    <source>
        <dbReference type="ARBA" id="ARBA00022448"/>
    </source>
</evidence>
<dbReference type="RefSeq" id="WP_147307034.1">
    <property type="nucleotide sequence ID" value="NZ_CP013729.1"/>
</dbReference>
<comment type="similarity">
    <text evidence="1">Belongs to the bacterial solute-binding protein 3 family.</text>
</comment>
<dbReference type="AlphaFoldDB" id="A0A0U2U2E5"/>
<dbReference type="SUPFAM" id="SSF53850">
    <property type="entry name" value="Periplasmic binding protein-like II"/>
    <property type="match status" value="1"/>
</dbReference>
<keyword evidence="2" id="KW-0813">Transport</keyword>
<keyword evidence="3" id="KW-0732">Signal</keyword>
<protein>
    <submittedName>
        <fullName evidence="4">ABC transporter</fullName>
    </submittedName>
</protein>
<gene>
    <name evidence="4" type="ORF">RD2015_1989</name>
</gene>
<dbReference type="CDD" id="cd13688">
    <property type="entry name" value="PBP2_GltI_DEBP"/>
    <property type="match status" value="1"/>
</dbReference>
<dbReference type="Gene3D" id="3.40.190.10">
    <property type="entry name" value="Periplasmic binding protein-like II"/>
    <property type="match status" value="2"/>
</dbReference>
<dbReference type="GO" id="GO:0030288">
    <property type="term" value="C:outer membrane-bounded periplasmic space"/>
    <property type="evidence" value="ECO:0007669"/>
    <property type="project" value="TreeGrafter"/>
</dbReference>
<dbReference type="EMBL" id="CP013729">
    <property type="protein sequence ID" value="ALV06465.1"/>
    <property type="molecule type" value="Genomic_DNA"/>
</dbReference>
<evidence type="ECO:0000256" key="3">
    <source>
        <dbReference type="ARBA" id="ARBA00022729"/>
    </source>
</evidence>
<keyword evidence="5" id="KW-1185">Reference proteome</keyword>
<dbReference type="OrthoDB" id="7240770at2"/>
<dbReference type="GO" id="GO:0005576">
    <property type="term" value="C:extracellular region"/>
    <property type="evidence" value="ECO:0007669"/>
    <property type="project" value="TreeGrafter"/>
</dbReference>
<dbReference type="InterPro" id="IPR051455">
    <property type="entry name" value="Bact_solute-bind_prot3"/>
</dbReference>
<dbReference type="PANTHER" id="PTHR30085:SF2">
    <property type="entry name" value="GLUTAMATE_ASPARTATE IMPORT SOLUTE-BINDING PROTEIN"/>
    <property type="match status" value="1"/>
</dbReference>
<accession>A0A0U2U2E5</accession>